<evidence type="ECO:0000256" key="11">
    <source>
        <dbReference type="SAM" id="MobiDB-lite"/>
    </source>
</evidence>
<evidence type="ECO:0000259" key="12">
    <source>
        <dbReference type="PROSITE" id="PS50071"/>
    </source>
</evidence>
<feature type="compositionally biased region" description="Basic and acidic residues" evidence="11">
    <location>
        <begin position="161"/>
        <end position="173"/>
    </location>
</feature>
<feature type="compositionally biased region" description="Polar residues" evidence="11">
    <location>
        <begin position="133"/>
        <end position="151"/>
    </location>
</feature>
<feature type="domain" description="Homeobox" evidence="12">
    <location>
        <begin position="52"/>
        <end position="112"/>
    </location>
</feature>
<evidence type="ECO:0000256" key="3">
    <source>
        <dbReference type="ARBA" id="ARBA00023015"/>
    </source>
</evidence>
<comment type="caution">
    <text evidence="13">The sequence shown here is derived from an EMBL/GenBank/DDBJ whole genome shotgun (WGS) entry which is preliminary data.</text>
</comment>
<organism evidence="13 14">
    <name type="scientific">Elysia chlorotica</name>
    <name type="common">Eastern emerald elysia</name>
    <name type="synonym">Sea slug</name>
    <dbReference type="NCBI Taxonomy" id="188477"/>
    <lineage>
        <taxon>Eukaryota</taxon>
        <taxon>Metazoa</taxon>
        <taxon>Spiralia</taxon>
        <taxon>Lophotrochozoa</taxon>
        <taxon>Mollusca</taxon>
        <taxon>Gastropoda</taxon>
        <taxon>Heterobranchia</taxon>
        <taxon>Euthyneura</taxon>
        <taxon>Panpulmonata</taxon>
        <taxon>Sacoglossa</taxon>
        <taxon>Placobranchoidea</taxon>
        <taxon>Plakobranchidae</taxon>
        <taxon>Elysia</taxon>
    </lineage>
</organism>
<dbReference type="SMART" id="SM00389">
    <property type="entry name" value="HOX"/>
    <property type="match status" value="1"/>
</dbReference>
<dbReference type="PRINTS" id="PR00024">
    <property type="entry name" value="HOMEOBOX"/>
</dbReference>
<keyword evidence="4 9" id="KW-0238">DNA-binding</keyword>
<dbReference type="InterPro" id="IPR020479">
    <property type="entry name" value="HD_metazoa"/>
</dbReference>
<feature type="compositionally biased region" description="Acidic residues" evidence="11">
    <location>
        <begin position="174"/>
        <end position="186"/>
    </location>
</feature>
<dbReference type="GO" id="GO:0000981">
    <property type="term" value="F:DNA-binding transcription factor activity, RNA polymerase II-specific"/>
    <property type="evidence" value="ECO:0007669"/>
    <property type="project" value="InterPro"/>
</dbReference>
<dbReference type="InterPro" id="IPR009057">
    <property type="entry name" value="Homeodomain-like_sf"/>
</dbReference>
<dbReference type="Proteomes" id="UP000271974">
    <property type="component" value="Unassembled WGS sequence"/>
</dbReference>
<dbReference type="PROSITE" id="PS50071">
    <property type="entry name" value="HOMEOBOX_2"/>
    <property type="match status" value="1"/>
</dbReference>
<keyword evidence="3" id="KW-0805">Transcription regulation</keyword>
<dbReference type="PANTHER" id="PTHR24328">
    <property type="entry name" value="HOMEOBOX PROTEIN MOX"/>
    <property type="match status" value="1"/>
</dbReference>
<keyword evidence="5 9" id="KW-0371">Homeobox</keyword>
<evidence type="ECO:0000256" key="8">
    <source>
        <dbReference type="ARBA" id="ARBA00023242"/>
    </source>
</evidence>
<evidence type="ECO:0000313" key="13">
    <source>
        <dbReference type="EMBL" id="RUS69542.1"/>
    </source>
</evidence>
<name>A0A3S1AX36_ELYCH</name>
<dbReference type="SUPFAM" id="SSF46689">
    <property type="entry name" value="Homeodomain-like"/>
    <property type="match status" value="1"/>
</dbReference>
<evidence type="ECO:0000313" key="14">
    <source>
        <dbReference type="Proteomes" id="UP000271974"/>
    </source>
</evidence>
<evidence type="ECO:0000256" key="5">
    <source>
        <dbReference type="ARBA" id="ARBA00023155"/>
    </source>
</evidence>
<evidence type="ECO:0000256" key="9">
    <source>
        <dbReference type="PROSITE-ProRule" id="PRU00108"/>
    </source>
</evidence>
<gene>
    <name evidence="13" type="ORF">EGW08_022697</name>
</gene>
<evidence type="ECO:0000256" key="2">
    <source>
        <dbReference type="ARBA" id="ARBA00022473"/>
    </source>
</evidence>
<dbReference type="GO" id="GO:0005634">
    <property type="term" value="C:nucleus"/>
    <property type="evidence" value="ECO:0007669"/>
    <property type="project" value="UniProtKB-SubCell"/>
</dbReference>
<dbReference type="STRING" id="188477.A0A3S1AX36"/>
<dbReference type="GO" id="GO:0045944">
    <property type="term" value="P:positive regulation of transcription by RNA polymerase II"/>
    <property type="evidence" value="ECO:0007669"/>
    <property type="project" value="InterPro"/>
</dbReference>
<dbReference type="EMBL" id="RQTK01001648">
    <property type="protein sequence ID" value="RUS69542.1"/>
    <property type="molecule type" value="Genomic_DNA"/>
</dbReference>
<evidence type="ECO:0000256" key="4">
    <source>
        <dbReference type="ARBA" id="ARBA00023125"/>
    </source>
</evidence>
<accession>A0A3S1AX36</accession>
<feature type="region of interest" description="Disordered" evidence="11">
    <location>
        <begin position="131"/>
        <end position="195"/>
    </location>
</feature>
<evidence type="ECO:0000256" key="10">
    <source>
        <dbReference type="RuleBase" id="RU000682"/>
    </source>
</evidence>
<dbReference type="PROSITE" id="PS00027">
    <property type="entry name" value="HOMEOBOX_1"/>
    <property type="match status" value="1"/>
</dbReference>
<sequence>MPDHRGGSGVALETSSKVLTPYVIHPNVYERAFLLQGINYNSPDPYKLDLSVKPRKERTAFTKHQIQELEKEFSLHNYLTRLRRYELAVALDLTERQVKVWFQNRRMKWKRVKGTKLVKDKVDGQLKPIMAPNVTSTQHGGTGNAACTNSGGDSGRLSGMHRQDSLDGSSCREDADDMSDEMDDISDMAGIPALS</sequence>
<dbReference type="CDD" id="cd00086">
    <property type="entry name" value="homeodomain"/>
    <property type="match status" value="1"/>
</dbReference>
<dbReference type="OrthoDB" id="6159439at2759"/>
<dbReference type="Gene3D" id="1.10.10.60">
    <property type="entry name" value="Homeodomain-like"/>
    <property type="match status" value="1"/>
</dbReference>
<proteinExistence type="predicted"/>
<keyword evidence="7" id="KW-0804">Transcription</keyword>
<dbReference type="AlphaFoldDB" id="A0A3S1AX36"/>
<evidence type="ECO:0000256" key="1">
    <source>
        <dbReference type="ARBA" id="ARBA00004123"/>
    </source>
</evidence>
<reference evidence="13 14" key="1">
    <citation type="submission" date="2019-01" db="EMBL/GenBank/DDBJ databases">
        <title>A draft genome assembly of the solar-powered sea slug Elysia chlorotica.</title>
        <authorList>
            <person name="Cai H."/>
            <person name="Li Q."/>
            <person name="Fang X."/>
            <person name="Li J."/>
            <person name="Curtis N.E."/>
            <person name="Altenburger A."/>
            <person name="Shibata T."/>
            <person name="Feng M."/>
            <person name="Maeda T."/>
            <person name="Schwartz J.A."/>
            <person name="Shigenobu S."/>
            <person name="Lundholm N."/>
            <person name="Nishiyama T."/>
            <person name="Yang H."/>
            <person name="Hasebe M."/>
            <person name="Li S."/>
            <person name="Pierce S.K."/>
            <person name="Wang J."/>
        </authorList>
    </citation>
    <scope>NUCLEOTIDE SEQUENCE [LARGE SCALE GENOMIC DNA]</scope>
    <source>
        <strain evidence="13">EC2010</strain>
        <tissue evidence="13">Whole organism of an adult</tissue>
    </source>
</reference>
<protein>
    <recommendedName>
        <fullName evidence="12">Homeobox domain-containing protein</fullName>
    </recommendedName>
</protein>
<comment type="subcellular location">
    <subcellularLocation>
        <location evidence="1 9 10">Nucleus</location>
    </subcellularLocation>
</comment>
<keyword evidence="6" id="KW-0010">Activator</keyword>
<keyword evidence="14" id="KW-1185">Reference proteome</keyword>
<dbReference type="InterPro" id="IPR017970">
    <property type="entry name" value="Homeobox_CS"/>
</dbReference>
<evidence type="ECO:0000256" key="7">
    <source>
        <dbReference type="ARBA" id="ARBA00023163"/>
    </source>
</evidence>
<feature type="DNA-binding region" description="Homeobox" evidence="9">
    <location>
        <begin position="54"/>
        <end position="113"/>
    </location>
</feature>
<dbReference type="GO" id="GO:0000978">
    <property type="term" value="F:RNA polymerase II cis-regulatory region sequence-specific DNA binding"/>
    <property type="evidence" value="ECO:0007669"/>
    <property type="project" value="TreeGrafter"/>
</dbReference>
<keyword evidence="2" id="KW-0217">Developmental protein</keyword>
<dbReference type="PANTHER" id="PTHR24328:SF7">
    <property type="entry name" value="BUTTONLESS"/>
    <property type="match status" value="1"/>
</dbReference>
<evidence type="ECO:0000256" key="6">
    <source>
        <dbReference type="ARBA" id="ARBA00023159"/>
    </source>
</evidence>
<keyword evidence="8 9" id="KW-0539">Nucleus</keyword>
<dbReference type="InterPro" id="IPR001356">
    <property type="entry name" value="HD"/>
</dbReference>
<dbReference type="Pfam" id="PF00046">
    <property type="entry name" value="Homeodomain"/>
    <property type="match status" value="1"/>
</dbReference>
<dbReference type="InterPro" id="IPR042634">
    <property type="entry name" value="MOX-1/MOX-2"/>
</dbReference>